<dbReference type="AlphaFoldDB" id="A0A2P2MMC9"/>
<dbReference type="GO" id="GO:0004386">
    <property type="term" value="F:helicase activity"/>
    <property type="evidence" value="ECO:0007669"/>
    <property type="project" value="UniProtKB-KW"/>
</dbReference>
<name>A0A2P2MMC9_RHIMU</name>
<accession>A0A2P2MMC9</accession>
<keyword evidence="1" id="KW-0347">Helicase</keyword>
<sequence>MNLLGCFVGHGLYMGTYSNLNVRSRFLGSGQASS</sequence>
<proteinExistence type="predicted"/>
<organism evidence="1">
    <name type="scientific">Rhizophora mucronata</name>
    <name type="common">Asiatic mangrove</name>
    <dbReference type="NCBI Taxonomy" id="61149"/>
    <lineage>
        <taxon>Eukaryota</taxon>
        <taxon>Viridiplantae</taxon>
        <taxon>Streptophyta</taxon>
        <taxon>Embryophyta</taxon>
        <taxon>Tracheophyta</taxon>
        <taxon>Spermatophyta</taxon>
        <taxon>Magnoliopsida</taxon>
        <taxon>eudicotyledons</taxon>
        <taxon>Gunneridae</taxon>
        <taxon>Pentapetalae</taxon>
        <taxon>rosids</taxon>
        <taxon>fabids</taxon>
        <taxon>Malpighiales</taxon>
        <taxon>Rhizophoraceae</taxon>
        <taxon>Rhizophora</taxon>
    </lineage>
</organism>
<keyword evidence="1" id="KW-0547">Nucleotide-binding</keyword>
<reference evidence="1" key="1">
    <citation type="submission" date="2018-02" db="EMBL/GenBank/DDBJ databases">
        <title>Rhizophora mucronata_Transcriptome.</title>
        <authorList>
            <person name="Meera S.P."/>
            <person name="Sreeshan A."/>
            <person name="Augustine A."/>
        </authorList>
    </citation>
    <scope>NUCLEOTIDE SEQUENCE</scope>
    <source>
        <tissue evidence="1">Leaf</tissue>
    </source>
</reference>
<evidence type="ECO:0000313" key="1">
    <source>
        <dbReference type="EMBL" id="MBX31416.1"/>
    </source>
</evidence>
<dbReference type="EMBL" id="GGEC01050932">
    <property type="protein sequence ID" value="MBX31416.1"/>
    <property type="molecule type" value="Transcribed_RNA"/>
</dbReference>
<keyword evidence="1" id="KW-0067">ATP-binding</keyword>
<protein>
    <submittedName>
        <fullName evidence="1">Dead box ATP-dependent RNA helicase</fullName>
    </submittedName>
</protein>
<keyword evidence="1" id="KW-0378">Hydrolase</keyword>